<keyword evidence="6" id="KW-0963">Cytoplasm</keyword>
<dbReference type="GO" id="GO:0046872">
    <property type="term" value="F:metal ion binding"/>
    <property type="evidence" value="ECO:0007669"/>
    <property type="project" value="UniProtKB-KW"/>
</dbReference>
<dbReference type="GO" id="GO:0005524">
    <property type="term" value="F:ATP binding"/>
    <property type="evidence" value="ECO:0007669"/>
    <property type="project" value="UniProtKB-KW"/>
</dbReference>
<dbReference type="GO" id="GO:0005829">
    <property type="term" value="C:cytosol"/>
    <property type="evidence" value="ECO:0007669"/>
    <property type="project" value="TreeGrafter"/>
</dbReference>
<evidence type="ECO:0000256" key="3">
    <source>
        <dbReference type="ARBA" id="ARBA00004496"/>
    </source>
</evidence>
<dbReference type="EC" id="6.3.2.17" evidence="17"/>
<keyword evidence="15" id="KW-0472">Membrane</keyword>
<dbReference type="Proteomes" id="UP001497497">
    <property type="component" value="Unassembled WGS sequence"/>
</dbReference>
<evidence type="ECO:0000256" key="18">
    <source>
        <dbReference type="PIRSR" id="PIRSR038895-1"/>
    </source>
</evidence>
<keyword evidence="14" id="KW-0496">Mitochondrion</keyword>
<comment type="caution">
    <text evidence="21">The sequence shown here is derived from an EMBL/GenBank/DDBJ whole genome shotgun (WGS) entry which is preliminary data.</text>
</comment>
<dbReference type="SUPFAM" id="SSF53244">
    <property type="entry name" value="MurD-like peptide ligases, peptide-binding domain"/>
    <property type="match status" value="1"/>
</dbReference>
<evidence type="ECO:0000256" key="12">
    <source>
        <dbReference type="ARBA" id="ARBA00022840"/>
    </source>
</evidence>
<evidence type="ECO:0000256" key="8">
    <source>
        <dbReference type="ARBA" id="ARBA00022598"/>
    </source>
</evidence>
<accession>A0AAV2IK07</accession>
<comment type="pathway">
    <text evidence="4 17">Cofactor biosynthesis; tetrahydrofolylpolyglutamate biosynthesis.</text>
</comment>
<evidence type="ECO:0000256" key="2">
    <source>
        <dbReference type="ARBA" id="ARBA00004305"/>
    </source>
</evidence>
<keyword evidence="12 18" id="KW-0067">ATP-binding</keyword>
<dbReference type="GO" id="GO:0005759">
    <property type="term" value="C:mitochondrial matrix"/>
    <property type="evidence" value="ECO:0007669"/>
    <property type="project" value="UniProtKB-SubCell"/>
</dbReference>
<keyword evidence="9 19" id="KW-0479">Metal-binding</keyword>
<dbReference type="PROSITE" id="PS01011">
    <property type="entry name" value="FOLYLPOLYGLU_SYNT_1"/>
    <property type="match status" value="1"/>
</dbReference>
<dbReference type="Gene3D" id="3.90.190.20">
    <property type="entry name" value="Mur ligase, C-terminal domain"/>
    <property type="match status" value="1"/>
</dbReference>
<dbReference type="InterPro" id="IPR036565">
    <property type="entry name" value="Mur-like_cat_sf"/>
</dbReference>
<organism evidence="21 22">
    <name type="scientific">Lymnaea stagnalis</name>
    <name type="common">Great pond snail</name>
    <name type="synonym">Helix stagnalis</name>
    <dbReference type="NCBI Taxonomy" id="6523"/>
    <lineage>
        <taxon>Eukaryota</taxon>
        <taxon>Metazoa</taxon>
        <taxon>Spiralia</taxon>
        <taxon>Lophotrochozoa</taxon>
        <taxon>Mollusca</taxon>
        <taxon>Gastropoda</taxon>
        <taxon>Heterobranchia</taxon>
        <taxon>Euthyneura</taxon>
        <taxon>Panpulmonata</taxon>
        <taxon>Hygrophila</taxon>
        <taxon>Lymnaeoidea</taxon>
        <taxon>Lymnaeidae</taxon>
        <taxon>Lymnaea</taxon>
    </lineage>
</organism>
<keyword evidence="22" id="KW-1185">Reference proteome</keyword>
<evidence type="ECO:0000256" key="14">
    <source>
        <dbReference type="ARBA" id="ARBA00023128"/>
    </source>
</evidence>
<evidence type="ECO:0000256" key="15">
    <source>
        <dbReference type="ARBA" id="ARBA00023136"/>
    </source>
</evidence>
<dbReference type="PANTHER" id="PTHR11136:SF5">
    <property type="entry name" value="FOLYLPOLYGLUTAMATE SYNTHASE, MITOCHONDRIAL"/>
    <property type="match status" value="1"/>
</dbReference>
<feature type="compositionally biased region" description="Basic and acidic residues" evidence="20">
    <location>
        <begin position="485"/>
        <end position="503"/>
    </location>
</feature>
<evidence type="ECO:0000256" key="7">
    <source>
        <dbReference type="ARBA" id="ARBA00022563"/>
    </source>
</evidence>
<dbReference type="Gene3D" id="3.40.1190.10">
    <property type="entry name" value="Mur-like, catalytic domain"/>
    <property type="match status" value="1"/>
</dbReference>
<evidence type="ECO:0000313" key="21">
    <source>
        <dbReference type="EMBL" id="CAL1546948.1"/>
    </source>
</evidence>
<gene>
    <name evidence="21" type="ORF">GSLYS_00020325001</name>
</gene>
<dbReference type="NCBIfam" id="TIGR01499">
    <property type="entry name" value="folC"/>
    <property type="match status" value="1"/>
</dbReference>
<evidence type="ECO:0000256" key="5">
    <source>
        <dbReference type="ARBA" id="ARBA00008276"/>
    </source>
</evidence>
<evidence type="ECO:0000256" key="13">
    <source>
        <dbReference type="ARBA" id="ARBA00022842"/>
    </source>
</evidence>
<feature type="binding site" evidence="19">
    <location>
        <position position="82"/>
    </location>
    <ligand>
        <name>Mg(2+)</name>
        <dbReference type="ChEBI" id="CHEBI:18420"/>
        <label>1</label>
    </ligand>
</feature>
<keyword evidence="8 17" id="KW-0436">Ligase</keyword>
<evidence type="ECO:0000256" key="17">
    <source>
        <dbReference type="PIRNR" id="PIRNR038895"/>
    </source>
</evidence>
<evidence type="ECO:0000313" key="22">
    <source>
        <dbReference type="Proteomes" id="UP001497497"/>
    </source>
</evidence>
<evidence type="ECO:0000256" key="11">
    <source>
        <dbReference type="ARBA" id="ARBA00022792"/>
    </source>
</evidence>
<keyword evidence="11" id="KW-0999">Mitochondrion inner membrane</keyword>
<dbReference type="GO" id="GO:0006730">
    <property type="term" value="P:one-carbon metabolic process"/>
    <property type="evidence" value="ECO:0007669"/>
    <property type="project" value="UniProtKB-KW"/>
</dbReference>
<comment type="subcellular location">
    <subcellularLocation>
        <location evidence="3">Cytoplasm</location>
    </subcellularLocation>
    <subcellularLocation>
        <location evidence="1">Mitochondrion inner membrane</location>
    </subcellularLocation>
    <subcellularLocation>
        <location evidence="2">Mitochondrion matrix</location>
    </subcellularLocation>
</comment>
<sequence length="581" mass="64378">MKALFELQSNAESIAKARQSQDKKFHNIPNMKKYITRSGLMEDQVDNLSVIHVSGTKGKGSTCAFCERILSCHGYKTGLFTSPHLVEVRERIRINGRPVSKELFSEYFWKVYTNLKDTQTENIEGGGMPAYFPFLTVLSLHVFISEGVDVAVMEVGIGGQYDSTNFVKDPVVCGVTSLGLDHTSMLGNTIEEIAWSKAGIFKKGHPAITVPQDSKAMKVLLDRSIEILNPLYLAVPVSEELLAAHKIHLGIAGAKQGENASLAIQLYRMWVQRHSQKELSLDVPLVSSTEDIPKLFVDDLDEGVLQGLMSCVWPGRTQSIRRMNITYYLDGAHTMESMEVCTAWFQEAADKETRAIDGLVGRVLIFNATGDRDVGPFLNILKDCSFDAALFCTNLLSTVESLNRPDQMNRTVTVKGMLERAQNNKVSWDSLFESDASPKPELDHNFNSKNILENDDDGALSEQPQLLNHPTDCSLSIDRNEDLRVVEDSDSSEKQTEISHVESAHTGSVKHMSLAFPCIMEALAWATQGRDPLLDFDETTKSLVPEVPRVLLEKDHIQVLITGSLHLVGGVLGVLAPNMND</sequence>
<feature type="binding site" evidence="19">
    <location>
        <position position="154"/>
    </location>
    <ligand>
        <name>Mg(2+)</name>
        <dbReference type="ChEBI" id="CHEBI:18420"/>
        <label>1</label>
    </ligand>
</feature>
<evidence type="ECO:0000256" key="10">
    <source>
        <dbReference type="ARBA" id="ARBA00022741"/>
    </source>
</evidence>
<dbReference type="SUPFAM" id="SSF53623">
    <property type="entry name" value="MurD-like peptide ligases, catalytic domain"/>
    <property type="match status" value="1"/>
</dbReference>
<protein>
    <recommendedName>
        <fullName evidence="17">Folylpolyglutamate synthase</fullName>
        <ecNumber evidence="17">6.3.2.17</ecNumber>
    </recommendedName>
    <alternativeName>
        <fullName evidence="17">Folylpoly-gamma-glutamate synthetase</fullName>
    </alternativeName>
    <alternativeName>
        <fullName evidence="17">Tetrahydrofolylpolyglutamate synthase</fullName>
    </alternativeName>
</protein>
<dbReference type="PIRSF" id="PIRSF038895">
    <property type="entry name" value="FPGS"/>
    <property type="match status" value="1"/>
</dbReference>
<dbReference type="InterPro" id="IPR018109">
    <property type="entry name" value="Folylpolyglutamate_synth_CS"/>
</dbReference>
<evidence type="ECO:0000256" key="9">
    <source>
        <dbReference type="ARBA" id="ARBA00022723"/>
    </source>
</evidence>
<feature type="compositionally biased region" description="Polar residues" evidence="20">
    <location>
        <begin position="462"/>
        <end position="473"/>
    </location>
</feature>
<dbReference type="InterPro" id="IPR023600">
    <property type="entry name" value="Folylpolyglutamate_synth_euk"/>
</dbReference>
<evidence type="ECO:0000256" key="20">
    <source>
        <dbReference type="SAM" id="MobiDB-lite"/>
    </source>
</evidence>
<dbReference type="PANTHER" id="PTHR11136">
    <property type="entry name" value="FOLYLPOLYGLUTAMATE SYNTHASE-RELATED"/>
    <property type="match status" value="1"/>
</dbReference>
<proteinExistence type="inferred from homology"/>
<feature type="region of interest" description="Disordered" evidence="20">
    <location>
        <begin position="439"/>
        <end position="473"/>
    </location>
</feature>
<evidence type="ECO:0000256" key="1">
    <source>
        <dbReference type="ARBA" id="ARBA00004273"/>
    </source>
</evidence>
<feature type="binding site" evidence="18">
    <location>
        <position position="330"/>
    </location>
    <ligand>
        <name>ATP</name>
        <dbReference type="ChEBI" id="CHEBI:30616"/>
    </ligand>
</feature>
<evidence type="ECO:0000256" key="4">
    <source>
        <dbReference type="ARBA" id="ARBA00005150"/>
    </source>
</evidence>
<keyword evidence="13 19" id="KW-0460">Magnesium</keyword>
<feature type="binding site" evidence="19">
    <location>
        <position position="182"/>
    </location>
    <ligand>
        <name>Mg(2+)</name>
        <dbReference type="ChEBI" id="CHEBI:18420"/>
        <label>1</label>
    </ligand>
</feature>
<comment type="similarity">
    <text evidence="5 17">Belongs to the folylpolyglutamate synthase family.</text>
</comment>
<dbReference type="InterPro" id="IPR036615">
    <property type="entry name" value="Mur_ligase_C_dom_sf"/>
</dbReference>
<feature type="binding site" evidence="18">
    <location>
        <position position="316"/>
    </location>
    <ligand>
        <name>ATP</name>
        <dbReference type="ChEBI" id="CHEBI:30616"/>
    </ligand>
</feature>
<keyword evidence="7 17" id="KW-0554">One-carbon metabolism</keyword>
<keyword evidence="10 18" id="KW-0547">Nucleotide-binding</keyword>
<evidence type="ECO:0000256" key="19">
    <source>
        <dbReference type="PIRSR" id="PIRSR038895-2"/>
    </source>
</evidence>
<evidence type="ECO:0000256" key="16">
    <source>
        <dbReference type="ARBA" id="ARBA00047493"/>
    </source>
</evidence>
<comment type="function">
    <text evidence="17">Catalyzes conversion of folates to polyglutamate derivatives allowing concentration of folate compounds in the cell and the intracellular retention of these cofactors, which are important substrates for most of the folate-dependent enzymes that are involved in one-carbon transfer reactions involved in purine, pyrimidine and amino acid synthesis.</text>
</comment>
<dbReference type="EMBL" id="CAXITT010000883">
    <property type="protein sequence ID" value="CAL1546948.1"/>
    <property type="molecule type" value="Genomic_DNA"/>
</dbReference>
<dbReference type="GO" id="GO:0004326">
    <property type="term" value="F:tetrahydrofolylpolyglutamate synthase activity"/>
    <property type="evidence" value="ECO:0007669"/>
    <property type="project" value="UniProtKB-EC"/>
</dbReference>
<dbReference type="InterPro" id="IPR001645">
    <property type="entry name" value="Folylpolyglutamate_synth"/>
</dbReference>
<comment type="catalytic activity">
    <reaction evidence="16 17">
        <text>(6S)-5,6,7,8-tetrahydrofolyl-(gamma-L-Glu)(n) + L-glutamate + ATP = (6S)-5,6,7,8-tetrahydrofolyl-(gamma-L-Glu)(n+1) + ADP + phosphate + H(+)</text>
        <dbReference type="Rhea" id="RHEA:10580"/>
        <dbReference type="Rhea" id="RHEA-COMP:14738"/>
        <dbReference type="Rhea" id="RHEA-COMP:14740"/>
        <dbReference type="ChEBI" id="CHEBI:15378"/>
        <dbReference type="ChEBI" id="CHEBI:29985"/>
        <dbReference type="ChEBI" id="CHEBI:30616"/>
        <dbReference type="ChEBI" id="CHEBI:43474"/>
        <dbReference type="ChEBI" id="CHEBI:141005"/>
        <dbReference type="ChEBI" id="CHEBI:456216"/>
        <dbReference type="EC" id="6.3.2.17"/>
    </reaction>
</comment>
<dbReference type="GO" id="GO:0005743">
    <property type="term" value="C:mitochondrial inner membrane"/>
    <property type="evidence" value="ECO:0007669"/>
    <property type="project" value="UniProtKB-SubCell"/>
</dbReference>
<dbReference type="AlphaFoldDB" id="A0AAV2IK07"/>
<reference evidence="21 22" key="1">
    <citation type="submission" date="2024-04" db="EMBL/GenBank/DDBJ databases">
        <authorList>
            <consortium name="Genoscope - CEA"/>
            <person name="William W."/>
        </authorList>
    </citation>
    <scope>NUCLEOTIDE SEQUENCE [LARGE SCALE GENOMIC DNA]</scope>
</reference>
<comment type="cofactor">
    <cofactor evidence="17">
        <name>a monovalent cation</name>
        <dbReference type="ChEBI" id="CHEBI:60242"/>
    </cofactor>
    <text evidence="17">A monovalent cation.</text>
</comment>
<evidence type="ECO:0000256" key="6">
    <source>
        <dbReference type="ARBA" id="ARBA00022490"/>
    </source>
</evidence>
<feature type="region of interest" description="Disordered" evidence="20">
    <location>
        <begin position="485"/>
        <end position="504"/>
    </location>
</feature>
<name>A0AAV2IK07_LYMST</name>